<name>A0A5C8HSD6_9MICO</name>
<gene>
    <name evidence="2" type="ORF">FVP60_04330</name>
</gene>
<proteinExistence type="predicted"/>
<dbReference type="EMBL" id="VRSW01000001">
    <property type="protein sequence ID" value="TXK06192.1"/>
    <property type="molecule type" value="Genomic_DNA"/>
</dbReference>
<sequence length="241" mass="25290">MSIAALQNQLSTPAGFAAAVKQPKGLLTGAIASLVVAAAGIGMNLFQLGSASNWNWMLIERYFLSPDAVTFEGRRSAVSEFWRYLYVWAPLVLIPLGIVLLVIYFATKKSAGAKLFAEFQQRGWVGVQRSLGLNAMNGNKPAPLVLIGRADAPAGTVDEQAMHFGGWVASLDKKSLKQLSGQATKAGAIKGVSASAVHANLPADMVVAATQKDGELVVVIPPASGATKGFKVLPIKGQSTN</sequence>
<comment type="caution">
    <text evidence="2">The sequence shown here is derived from an EMBL/GenBank/DDBJ whole genome shotgun (WGS) entry which is preliminary data.</text>
</comment>
<dbReference type="OrthoDB" id="5067238at2"/>
<keyword evidence="1" id="KW-0812">Transmembrane</keyword>
<evidence type="ECO:0000313" key="3">
    <source>
        <dbReference type="Proteomes" id="UP000321196"/>
    </source>
</evidence>
<keyword evidence="1" id="KW-1133">Transmembrane helix</keyword>
<evidence type="ECO:0000256" key="1">
    <source>
        <dbReference type="SAM" id="Phobius"/>
    </source>
</evidence>
<keyword evidence="1" id="KW-0472">Membrane</keyword>
<dbReference type="RefSeq" id="WP_147825001.1">
    <property type="nucleotide sequence ID" value="NZ_BAAARG010000001.1"/>
</dbReference>
<organism evidence="2 3">
    <name type="scientific">Microbacterium mitrae</name>
    <dbReference type="NCBI Taxonomy" id="664640"/>
    <lineage>
        <taxon>Bacteria</taxon>
        <taxon>Bacillati</taxon>
        <taxon>Actinomycetota</taxon>
        <taxon>Actinomycetes</taxon>
        <taxon>Micrococcales</taxon>
        <taxon>Microbacteriaceae</taxon>
        <taxon>Microbacterium</taxon>
    </lineage>
</organism>
<evidence type="ECO:0000313" key="2">
    <source>
        <dbReference type="EMBL" id="TXK06192.1"/>
    </source>
</evidence>
<feature type="transmembrane region" description="Helical" evidence="1">
    <location>
        <begin position="85"/>
        <end position="106"/>
    </location>
</feature>
<protein>
    <submittedName>
        <fullName evidence="2">Uncharacterized protein</fullName>
    </submittedName>
</protein>
<reference evidence="2 3" key="1">
    <citation type="submission" date="2019-08" db="EMBL/GenBank/DDBJ databases">
        <authorList>
            <person name="Dong K."/>
        </authorList>
    </citation>
    <scope>NUCLEOTIDE SEQUENCE [LARGE SCALE GENOMIC DNA]</scope>
    <source>
        <strain evidence="2 3">M4-8</strain>
    </source>
</reference>
<dbReference type="Proteomes" id="UP000321196">
    <property type="component" value="Unassembled WGS sequence"/>
</dbReference>
<accession>A0A5C8HSD6</accession>
<dbReference type="AlphaFoldDB" id="A0A5C8HSD6"/>
<feature type="transmembrane region" description="Helical" evidence="1">
    <location>
        <begin position="26"/>
        <end position="46"/>
    </location>
</feature>
<keyword evidence="3" id="KW-1185">Reference proteome</keyword>